<accession>A0ABD3TSA5</accession>
<dbReference type="InterPro" id="IPR039218">
    <property type="entry name" value="REM_fam"/>
</dbReference>
<comment type="caution">
    <text evidence="7">The sequence shown here is derived from an EMBL/GenBank/DDBJ whole genome shotgun (WGS) entry which is preliminary data.</text>
</comment>
<comment type="subcellular location">
    <subcellularLocation>
        <location evidence="1">Nucleus</location>
    </subcellularLocation>
</comment>
<dbReference type="InterPro" id="IPR003340">
    <property type="entry name" value="B3_DNA-bd"/>
</dbReference>
<evidence type="ECO:0000256" key="2">
    <source>
        <dbReference type="ARBA" id="ARBA00023015"/>
    </source>
</evidence>
<organism evidence="7 8">
    <name type="scientific">Penstemon smallii</name>
    <dbReference type="NCBI Taxonomy" id="265156"/>
    <lineage>
        <taxon>Eukaryota</taxon>
        <taxon>Viridiplantae</taxon>
        <taxon>Streptophyta</taxon>
        <taxon>Embryophyta</taxon>
        <taxon>Tracheophyta</taxon>
        <taxon>Spermatophyta</taxon>
        <taxon>Magnoliopsida</taxon>
        <taxon>eudicotyledons</taxon>
        <taxon>Gunneridae</taxon>
        <taxon>Pentapetalae</taxon>
        <taxon>asterids</taxon>
        <taxon>lamiids</taxon>
        <taxon>Lamiales</taxon>
        <taxon>Plantaginaceae</taxon>
        <taxon>Cheloneae</taxon>
        <taxon>Penstemon</taxon>
    </lineage>
</organism>
<sequence length="232" mass="27329">MESVSRNSFFKVMINKNFTRELQIPPVFIRLHAEILPIKAKLRISSGETWDVKIEQTDDKRYFFTRGWNKFVKYFRLELGEFVLFTLSGNSIFDVIVFGINQCDRQIDFLDSHPDEEQDVNGEEAGNIRKSKYPLYMEIPMKLHNKSRVHLRKEFSIATGIINQEKVMVEYVPTQSSHVVALRRKPGRTEMTKGWCSFRRLNGLEYGKLYSFEFKRSKNVILVKEVLTGKRF</sequence>
<dbReference type="PROSITE" id="PS50863">
    <property type="entry name" value="B3"/>
    <property type="match status" value="1"/>
</dbReference>
<keyword evidence="3" id="KW-0238">DNA-binding</keyword>
<protein>
    <recommendedName>
        <fullName evidence="6">TF-B3 domain-containing protein</fullName>
    </recommendedName>
</protein>
<dbReference type="Gene3D" id="2.40.330.10">
    <property type="entry name" value="DNA-binding pseudobarrel domain"/>
    <property type="match status" value="2"/>
</dbReference>
<feature type="domain" description="TF-B3" evidence="6">
    <location>
        <begin position="7"/>
        <end position="101"/>
    </location>
</feature>
<evidence type="ECO:0000256" key="3">
    <source>
        <dbReference type="ARBA" id="ARBA00023125"/>
    </source>
</evidence>
<evidence type="ECO:0000259" key="6">
    <source>
        <dbReference type="PROSITE" id="PS50863"/>
    </source>
</evidence>
<evidence type="ECO:0000256" key="5">
    <source>
        <dbReference type="ARBA" id="ARBA00023242"/>
    </source>
</evidence>
<dbReference type="GO" id="GO:0003677">
    <property type="term" value="F:DNA binding"/>
    <property type="evidence" value="ECO:0007669"/>
    <property type="project" value="UniProtKB-KW"/>
</dbReference>
<dbReference type="EMBL" id="JBJXBP010000003">
    <property type="protein sequence ID" value="KAL3839682.1"/>
    <property type="molecule type" value="Genomic_DNA"/>
</dbReference>
<keyword evidence="5" id="KW-0539">Nucleus</keyword>
<dbReference type="AlphaFoldDB" id="A0ABD3TSA5"/>
<dbReference type="CDD" id="cd10017">
    <property type="entry name" value="B3_DNA"/>
    <property type="match status" value="1"/>
</dbReference>
<keyword evidence="4" id="KW-0804">Transcription</keyword>
<gene>
    <name evidence="7" type="ORF">ACJIZ3_024273</name>
</gene>
<evidence type="ECO:0000256" key="1">
    <source>
        <dbReference type="ARBA" id="ARBA00004123"/>
    </source>
</evidence>
<dbReference type="PANTHER" id="PTHR31674:SF25">
    <property type="entry name" value="B3 DOMAIN-CONTAINING TRANSCRIPTION FACTOR VRN1-LIKE"/>
    <property type="match status" value="1"/>
</dbReference>
<evidence type="ECO:0000256" key="4">
    <source>
        <dbReference type="ARBA" id="ARBA00023163"/>
    </source>
</evidence>
<evidence type="ECO:0000313" key="7">
    <source>
        <dbReference type="EMBL" id="KAL3839682.1"/>
    </source>
</evidence>
<dbReference type="SMART" id="SM01019">
    <property type="entry name" value="B3"/>
    <property type="match status" value="2"/>
</dbReference>
<keyword evidence="8" id="KW-1185">Reference proteome</keyword>
<dbReference type="Pfam" id="PF02362">
    <property type="entry name" value="B3"/>
    <property type="match status" value="1"/>
</dbReference>
<evidence type="ECO:0000313" key="8">
    <source>
        <dbReference type="Proteomes" id="UP001634393"/>
    </source>
</evidence>
<dbReference type="GO" id="GO:0005634">
    <property type="term" value="C:nucleus"/>
    <property type="evidence" value="ECO:0007669"/>
    <property type="project" value="UniProtKB-SubCell"/>
</dbReference>
<proteinExistence type="predicted"/>
<dbReference type="Proteomes" id="UP001634393">
    <property type="component" value="Unassembled WGS sequence"/>
</dbReference>
<name>A0ABD3TSA5_9LAMI</name>
<dbReference type="SUPFAM" id="SSF101936">
    <property type="entry name" value="DNA-binding pseudobarrel domain"/>
    <property type="match status" value="2"/>
</dbReference>
<keyword evidence="2" id="KW-0805">Transcription regulation</keyword>
<reference evidence="7 8" key="1">
    <citation type="submission" date="2024-12" db="EMBL/GenBank/DDBJ databases">
        <title>The unique morphological basis and parallel evolutionary history of personate flowers in Penstemon.</title>
        <authorList>
            <person name="Depatie T.H."/>
            <person name="Wessinger C.A."/>
        </authorList>
    </citation>
    <scope>NUCLEOTIDE SEQUENCE [LARGE SCALE GENOMIC DNA]</scope>
    <source>
        <strain evidence="7">WTNN_2</strain>
        <tissue evidence="7">Leaf</tissue>
    </source>
</reference>
<dbReference type="PANTHER" id="PTHR31674">
    <property type="entry name" value="B3 DOMAIN-CONTAINING PROTEIN REM-LIKE 3-RELATED"/>
    <property type="match status" value="1"/>
</dbReference>
<dbReference type="InterPro" id="IPR015300">
    <property type="entry name" value="DNA-bd_pseudobarrel_sf"/>
</dbReference>